<dbReference type="CDD" id="cd01104">
    <property type="entry name" value="HTH_MlrA-CarA"/>
    <property type="match status" value="1"/>
</dbReference>
<evidence type="ECO:0000313" key="2">
    <source>
        <dbReference type="EMBL" id="CAA9397847.1"/>
    </source>
</evidence>
<dbReference type="Gene3D" id="3.40.50.280">
    <property type="entry name" value="Cobalamin-binding domain"/>
    <property type="match status" value="1"/>
</dbReference>
<dbReference type="InterPro" id="IPR036594">
    <property type="entry name" value="Meth_synthase_dom"/>
</dbReference>
<dbReference type="GO" id="GO:0003677">
    <property type="term" value="F:DNA binding"/>
    <property type="evidence" value="ECO:0007669"/>
    <property type="project" value="InterPro"/>
</dbReference>
<dbReference type="SUPFAM" id="SSF52242">
    <property type="entry name" value="Cobalamin (vitamin B12)-binding domain"/>
    <property type="match status" value="1"/>
</dbReference>
<dbReference type="Pfam" id="PF13411">
    <property type="entry name" value="MerR_1"/>
    <property type="match status" value="1"/>
</dbReference>
<dbReference type="Gene3D" id="1.10.1240.10">
    <property type="entry name" value="Methionine synthase domain"/>
    <property type="match status" value="1"/>
</dbReference>
<dbReference type="GO" id="GO:0006355">
    <property type="term" value="P:regulation of DNA-templated transcription"/>
    <property type="evidence" value="ECO:0007669"/>
    <property type="project" value="InterPro"/>
</dbReference>
<dbReference type="InterPro" id="IPR003759">
    <property type="entry name" value="Cbl-bd_cap"/>
</dbReference>
<dbReference type="InterPro" id="IPR009061">
    <property type="entry name" value="DNA-bd_dom_put_sf"/>
</dbReference>
<dbReference type="SUPFAM" id="SSF46955">
    <property type="entry name" value="Putative DNA-binding domain"/>
    <property type="match status" value="1"/>
</dbReference>
<dbReference type="GO" id="GO:0031419">
    <property type="term" value="F:cobalamin binding"/>
    <property type="evidence" value="ECO:0007669"/>
    <property type="project" value="InterPro"/>
</dbReference>
<dbReference type="EMBL" id="CADCUO010000120">
    <property type="protein sequence ID" value="CAA9397847.1"/>
    <property type="molecule type" value="Genomic_DNA"/>
</dbReference>
<organism evidence="2">
    <name type="scientific">uncultured Propionibacteriaceae bacterium</name>
    <dbReference type="NCBI Taxonomy" id="257457"/>
    <lineage>
        <taxon>Bacteria</taxon>
        <taxon>Bacillati</taxon>
        <taxon>Actinomycetota</taxon>
        <taxon>Actinomycetes</taxon>
        <taxon>Propionibacteriales</taxon>
        <taxon>Propionibacteriaceae</taxon>
        <taxon>environmental samples</taxon>
    </lineage>
</organism>
<gene>
    <name evidence="2" type="ORF">AVDCRST_MAG75-1933</name>
</gene>
<name>A0A6J4NUU6_9ACTN</name>
<proteinExistence type="predicted"/>
<dbReference type="Pfam" id="PF02607">
    <property type="entry name" value="B12-binding_2"/>
    <property type="match status" value="1"/>
</dbReference>
<accession>A0A6J4NUU6</accession>
<dbReference type="AlphaFoldDB" id="A0A6J4NUU6"/>
<evidence type="ECO:0000259" key="1">
    <source>
        <dbReference type="PROSITE" id="PS50937"/>
    </source>
</evidence>
<dbReference type="InterPro" id="IPR036724">
    <property type="entry name" value="Cobalamin-bd_sf"/>
</dbReference>
<dbReference type="InterPro" id="IPR000551">
    <property type="entry name" value="MerR-type_HTH_dom"/>
</dbReference>
<dbReference type="GO" id="GO:0046872">
    <property type="term" value="F:metal ion binding"/>
    <property type="evidence" value="ECO:0007669"/>
    <property type="project" value="InterPro"/>
</dbReference>
<dbReference type="PROSITE" id="PS50937">
    <property type="entry name" value="HTH_MERR_2"/>
    <property type="match status" value="1"/>
</dbReference>
<protein>
    <recommendedName>
        <fullName evidence="1">HTH merR-type domain-containing protein</fullName>
    </recommendedName>
</protein>
<dbReference type="Gene3D" id="1.10.1660.10">
    <property type="match status" value="1"/>
</dbReference>
<feature type="domain" description="HTH merR-type" evidence="1">
    <location>
        <begin position="18"/>
        <end position="69"/>
    </location>
</feature>
<sequence>MQLMRHCQGIEGSASRATVRIQQASRLLAIPAATIRSWERRYGVPPCDRSRGGHRRYTPEQLQMLRQMRDDITRGHRAADAAASVREAQVKAWDPLIEHFVEAARHLDSAAMMHVLDSARIERGLGRTVDEILLPAMRQIGGWWETARCDAPSFGGSVASEHLATQTVRSWLSRSRQALSDIPRTQREILSCGPQDDHTLALESLAAVMGKDGWDCRILGARTPAPSLSIAIQQINPVAAVVVSHLSVARRSAVEALRLAQHSNACLFYAGGAFLSRQARRGVPGTYLGTNVSQAADLIAESCPTGWCDP</sequence>
<reference evidence="2" key="1">
    <citation type="submission" date="2020-02" db="EMBL/GenBank/DDBJ databases">
        <authorList>
            <person name="Meier V. D."/>
        </authorList>
    </citation>
    <scope>NUCLEOTIDE SEQUENCE</scope>
    <source>
        <strain evidence="2">AVDCRST_MAG75</strain>
    </source>
</reference>